<dbReference type="OrthoDB" id="1431247at2759"/>
<feature type="compositionally biased region" description="Polar residues" evidence="4">
    <location>
        <begin position="154"/>
        <end position="171"/>
    </location>
</feature>
<dbReference type="PROSITE" id="PS01031">
    <property type="entry name" value="SHSP"/>
    <property type="match status" value="1"/>
</dbReference>
<reference evidence="6 7" key="1">
    <citation type="submission" date="2013-03" db="EMBL/GenBank/DDBJ databases">
        <title>The Genome Sequence of Phialophora europaea CBS 101466.</title>
        <authorList>
            <consortium name="The Broad Institute Genomics Platform"/>
            <person name="Cuomo C."/>
            <person name="de Hoog S."/>
            <person name="Gorbushina A."/>
            <person name="Walker B."/>
            <person name="Young S.K."/>
            <person name="Zeng Q."/>
            <person name="Gargeya S."/>
            <person name="Fitzgerald M."/>
            <person name="Haas B."/>
            <person name="Abouelleil A."/>
            <person name="Allen A.W."/>
            <person name="Alvarado L."/>
            <person name="Arachchi H.M."/>
            <person name="Berlin A.M."/>
            <person name="Chapman S.B."/>
            <person name="Gainer-Dewar J."/>
            <person name="Goldberg J."/>
            <person name="Griggs A."/>
            <person name="Gujja S."/>
            <person name="Hansen M."/>
            <person name="Howarth C."/>
            <person name="Imamovic A."/>
            <person name="Ireland A."/>
            <person name="Larimer J."/>
            <person name="McCowan C."/>
            <person name="Murphy C."/>
            <person name="Pearson M."/>
            <person name="Poon T.W."/>
            <person name="Priest M."/>
            <person name="Roberts A."/>
            <person name="Saif S."/>
            <person name="Shea T."/>
            <person name="Sisk P."/>
            <person name="Sykes S."/>
            <person name="Wortman J."/>
            <person name="Nusbaum C."/>
            <person name="Birren B."/>
        </authorList>
    </citation>
    <scope>NUCLEOTIDE SEQUENCE [LARGE SCALE GENOMIC DNA]</scope>
    <source>
        <strain evidence="6 7">CBS 101466</strain>
    </source>
</reference>
<accession>W2RSF7</accession>
<dbReference type="Gene3D" id="2.60.40.790">
    <property type="match status" value="1"/>
</dbReference>
<evidence type="ECO:0000256" key="1">
    <source>
        <dbReference type="ARBA" id="ARBA00023016"/>
    </source>
</evidence>
<gene>
    <name evidence="6" type="ORF">HMPREF1541_06701</name>
</gene>
<dbReference type="STRING" id="1220924.W2RSF7"/>
<protein>
    <recommendedName>
        <fullName evidence="5">SHSP domain-containing protein</fullName>
    </recommendedName>
</protein>
<keyword evidence="7" id="KW-1185">Reference proteome</keyword>
<dbReference type="eggNOG" id="KOG0710">
    <property type="taxonomic scope" value="Eukaryota"/>
</dbReference>
<name>W2RSF7_CYPE1</name>
<dbReference type="InParanoid" id="W2RSF7"/>
<dbReference type="InterPro" id="IPR031107">
    <property type="entry name" value="Small_HSP"/>
</dbReference>
<feature type="compositionally biased region" description="Low complexity" evidence="4">
    <location>
        <begin position="104"/>
        <end position="119"/>
    </location>
</feature>
<evidence type="ECO:0000313" key="6">
    <source>
        <dbReference type="EMBL" id="ETN38664.1"/>
    </source>
</evidence>
<dbReference type="EMBL" id="KB822722">
    <property type="protein sequence ID" value="ETN38664.1"/>
    <property type="molecule type" value="Genomic_DNA"/>
</dbReference>
<dbReference type="RefSeq" id="XP_008719253.1">
    <property type="nucleotide sequence ID" value="XM_008721031.1"/>
</dbReference>
<dbReference type="VEuPathDB" id="FungiDB:HMPREF1541_06701"/>
<evidence type="ECO:0000256" key="2">
    <source>
        <dbReference type="PROSITE-ProRule" id="PRU00285"/>
    </source>
</evidence>
<evidence type="ECO:0000313" key="7">
    <source>
        <dbReference type="Proteomes" id="UP000030752"/>
    </source>
</evidence>
<feature type="compositionally biased region" description="Basic and acidic residues" evidence="4">
    <location>
        <begin position="120"/>
        <end position="131"/>
    </location>
</feature>
<dbReference type="GeneID" id="19974040"/>
<feature type="domain" description="SHSP" evidence="5">
    <location>
        <begin position="45"/>
        <end position="224"/>
    </location>
</feature>
<dbReference type="PANTHER" id="PTHR11527">
    <property type="entry name" value="HEAT-SHOCK PROTEIN 20 FAMILY MEMBER"/>
    <property type="match status" value="1"/>
</dbReference>
<evidence type="ECO:0000259" key="5">
    <source>
        <dbReference type="PROSITE" id="PS01031"/>
    </source>
</evidence>
<evidence type="ECO:0000256" key="4">
    <source>
        <dbReference type="SAM" id="MobiDB-lite"/>
    </source>
</evidence>
<feature type="region of interest" description="Disordered" evidence="4">
    <location>
        <begin position="88"/>
        <end position="172"/>
    </location>
</feature>
<evidence type="ECO:0000256" key="3">
    <source>
        <dbReference type="RuleBase" id="RU003616"/>
    </source>
</evidence>
<dbReference type="Proteomes" id="UP000030752">
    <property type="component" value="Unassembled WGS sequence"/>
</dbReference>
<dbReference type="CDD" id="cd06464">
    <property type="entry name" value="ACD_sHsps-like"/>
    <property type="match status" value="1"/>
</dbReference>
<organism evidence="6 7">
    <name type="scientific">Cyphellophora europaea (strain CBS 101466)</name>
    <name type="common">Phialophora europaea</name>
    <dbReference type="NCBI Taxonomy" id="1220924"/>
    <lineage>
        <taxon>Eukaryota</taxon>
        <taxon>Fungi</taxon>
        <taxon>Dikarya</taxon>
        <taxon>Ascomycota</taxon>
        <taxon>Pezizomycotina</taxon>
        <taxon>Eurotiomycetes</taxon>
        <taxon>Chaetothyriomycetidae</taxon>
        <taxon>Chaetothyriales</taxon>
        <taxon>Cyphellophoraceae</taxon>
        <taxon>Cyphellophora</taxon>
    </lineage>
</organism>
<keyword evidence="1" id="KW-0346">Stress response</keyword>
<dbReference type="InterPro" id="IPR008978">
    <property type="entry name" value="HSP20-like_chaperone"/>
</dbReference>
<dbReference type="AlphaFoldDB" id="W2RSF7"/>
<proteinExistence type="inferred from homology"/>
<sequence>MSLLFPRFAYAPAMRCGPARHHEVAPLWNLFDDTLHELQRASRQSSPRQWNPRFDVKETKEAYSLEGELPGVDQKDINIEFVDEHTITIKGRHEQTTERGQRPSSTAALEETPATPTSETSEKSSLHHATVEDDVEEPANSSAVANTEAAPEQEVSQTQAQPEPQKTTDSQYWYRERSVGSFSRSFSFASRVNQDAVKASLKNGVLSIVVPKAAAPESRRINIE</sequence>
<dbReference type="InterPro" id="IPR002068">
    <property type="entry name" value="A-crystallin/Hsp20_dom"/>
</dbReference>
<comment type="similarity">
    <text evidence="2 3">Belongs to the small heat shock protein (HSP20) family.</text>
</comment>
<feature type="compositionally biased region" description="Basic and acidic residues" evidence="4">
    <location>
        <begin position="88"/>
        <end position="101"/>
    </location>
</feature>
<dbReference type="SUPFAM" id="SSF49764">
    <property type="entry name" value="HSP20-like chaperones"/>
    <property type="match status" value="1"/>
</dbReference>
<dbReference type="Pfam" id="PF00011">
    <property type="entry name" value="HSP20"/>
    <property type="match status" value="2"/>
</dbReference>
<dbReference type="HOGENOM" id="CLU_046737_1_1_1"/>